<feature type="active site" description="Nucleophile" evidence="3">
    <location>
        <position position="151"/>
    </location>
</feature>
<comment type="similarity">
    <text evidence="3">Belongs to the kynurenine formamidase family.</text>
</comment>
<dbReference type="EMBL" id="KE148150">
    <property type="protein sequence ID" value="EPE07898.1"/>
    <property type="molecule type" value="Genomic_DNA"/>
</dbReference>
<dbReference type="HOGENOM" id="CLU_016852_0_0_1"/>
<comment type="catalytic activity">
    <reaction evidence="3">
        <text>N-formyl-L-kynurenine + H2O = L-kynurenine + formate + H(+)</text>
        <dbReference type="Rhea" id="RHEA:13009"/>
        <dbReference type="ChEBI" id="CHEBI:15377"/>
        <dbReference type="ChEBI" id="CHEBI:15378"/>
        <dbReference type="ChEBI" id="CHEBI:15740"/>
        <dbReference type="ChEBI" id="CHEBI:57959"/>
        <dbReference type="ChEBI" id="CHEBI:58629"/>
        <dbReference type="EC" id="3.5.1.9"/>
    </reaction>
</comment>
<comment type="domain">
    <text evidence="3">The main chain amide nitrogen atoms of the second glycine and its adjacent residue in the HGGXW motif define the oxyanion hole, and stabilize the oxyanion that forms during the nucleophilic attack by the catalytic serine during substrate cleavage.</text>
</comment>
<evidence type="ECO:0000313" key="4">
    <source>
        <dbReference type="EMBL" id="EPE07898.1"/>
    </source>
</evidence>
<keyword evidence="5" id="KW-1185">Reference proteome</keyword>
<comment type="function">
    <text evidence="3">Catalyzes the hydrolysis of N-formyl-L-kynurenine to L-kynurenine, the second step in the kynurenine pathway of tryptophan degradation. Kynurenine may be further oxidized to nicotinic acid, NAD(H) and NADP(H). Required for elimination of toxic metabolites.</text>
</comment>
<evidence type="ECO:0000256" key="3">
    <source>
        <dbReference type="HAMAP-Rule" id="MF_03014"/>
    </source>
</evidence>
<proteinExistence type="inferred from homology"/>
<dbReference type="InterPro" id="IPR029058">
    <property type="entry name" value="AB_hydrolase_fold"/>
</dbReference>
<feature type="active site" evidence="3">
    <location>
        <position position="258"/>
    </location>
</feature>
<dbReference type="AlphaFoldDB" id="S3CMY5"/>
<comment type="subunit">
    <text evidence="3">Homodimer.</text>
</comment>
<dbReference type="EC" id="3.5.1.9" evidence="3"/>
<feature type="short sequence motif" description="HGGXW" evidence="3">
    <location>
        <begin position="44"/>
        <end position="48"/>
    </location>
</feature>
<dbReference type="OMA" id="YWVIYIH"/>
<organism evidence="4 5">
    <name type="scientific">Ophiostoma piceae (strain UAMH 11346)</name>
    <name type="common">Sap stain fungus</name>
    <dbReference type="NCBI Taxonomy" id="1262450"/>
    <lineage>
        <taxon>Eukaryota</taxon>
        <taxon>Fungi</taxon>
        <taxon>Dikarya</taxon>
        <taxon>Ascomycota</taxon>
        <taxon>Pezizomycotina</taxon>
        <taxon>Sordariomycetes</taxon>
        <taxon>Sordariomycetidae</taxon>
        <taxon>Ophiostomatales</taxon>
        <taxon>Ophiostomataceae</taxon>
        <taxon>Ophiostoma</taxon>
    </lineage>
</organism>
<dbReference type="VEuPathDB" id="FungiDB:F503_00620"/>
<name>S3CMY5_OPHP1</name>
<reference evidence="4 5" key="1">
    <citation type="journal article" date="2013" name="BMC Genomics">
        <title>The genome and transcriptome of the pine saprophyte Ophiostoma piceae, and a comparison with the bark beetle-associated pine pathogen Grosmannia clavigera.</title>
        <authorList>
            <person name="Haridas S."/>
            <person name="Wang Y."/>
            <person name="Lim L."/>
            <person name="Massoumi Alamouti S."/>
            <person name="Jackman S."/>
            <person name="Docking R."/>
            <person name="Robertson G."/>
            <person name="Birol I."/>
            <person name="Bohlmann J."/>
            <person name="Breuil C."/>
        </authorList>
    </citation>
    <scope>NUCLEOTIDE SEQUENCE [LARGE SCALE GENOMIC DNA]</scope>
    <source>
        <strain evidence="4 5">UAMH 11346</strain>
    </source>
</reference>
<dbReference type="GO" id="GO:0034354">
    <property type="term" value="P:'de novo' NAD+ biosynthetic process from L-tryptophan"/>
    <property type="evidence" value="ECO:0007669"/>
    <property type="project" value="UniProtKB-UniRule"/>
</dbReference>
<dbReference type="GO" id="GO:0019441">
    <property type="term" value="P:L-tryptophan catabolic process to kynurenine"/>
    <property type="evidence" value="ECO:0007669"/>
    <property type="project" value="UniProtKB-UniRule"/>
</dbReference>
<dbReference type="Gene3D" id="3.40.50.1820">
    <property type="entry name" value="alpha/beta hydrolase"/>
    <property type="match status" value="1"/>
</dbReference>
<dbReference type="Proteomes" id="UP000016923">
    <property type="component" value="Unassembled WGS sequence"/>
</dbReference>
<dbReference type="eggNOG" id="ENOG502SAGV">
    <property type="taxonomic scope" value="Eukaryota"/>
</dbReference>
<gene>
    <name evidence="4" type="ORF">F503_00620</name>
</gene>
<dbReference type="HAMAP" id="MF_03014">
    <property type="entry name" value="KFase"/>
    <property type="match status" value="1"/>
</dbReference>
<keyword evidence="2 3" id="KW-0823">Tryptophan catabolism</keyword>
<feature type="active site" evidence="3">
    <location>
        <position position="294"/>
    </location>
</feature>
<comment type="pathway">
    <text evidence="3">Amino-acid degradation; L-tryptophan degradation via kynurenine pathway; L-kynurenine from L-tryptophan: step 2/2.</text>
</comment>
<dbReference type="ESTHER" id="ophp1-s3cmy5">
    <property type="family name" value="Kynurenine-formamidase"/>
</dbReference>
<evidence type="ECO:0000313" key="5">
    <source>
        <dbReference type="Proteomes" id="UP000016923"/>
    </source>
</evidence>
<evidence type="ECO:0000256" key="1">
    <source>
        <dbReference type="ARBA" id="ARBA00022801"/>
    </source>
</evidence>
<protein>
    <recommendedName>
        <fullName evidence="3">Kynurenine formamidase</fullName>
        <shortName evidence="3">KFA</shortName>
        <shortName evidence="3">KFase</shortName>
        <ecNumber evidence="3">3.5.1.9</ecNumber>
    </recommendedName>
    <alternativeName>
        <fullName evidence="3">Arylformamidase</fullName>
    </alternativeName>
    <alternativeName>
        <fullName evidence="3">N-formylkynurenine formamidase</fullName>
        <shortName evidence="3">FKF</shortName>
    </alternativeName>
</protein>
<evidence type="ECO:0000256" key="2">
    <source>
        <dbReference type="ARBA" id="ARBA00023079"/>
    </source>
</evidence>
<sequence>MESLNHRSLRYGDHSLQTVDVWERPVDERVPAEGSNRYFFIYIHGGAWRDPQQLTDTAVPSIKLLAANDSPYIGRDRIAGFASIGYRLSPHPNFPQDASSTPADELRAARHPDHINDVWAALAKLGEYEKHAKGSPGDYIAHDRYIIYGHSCGGFLTYQLWMGAQATLSPSFGKAPPYIVGFEGIYDLRGLVDRGGSPAHGGGPGTGFAVALLSIATGSFGDDRSAWDTASPGKYDWTTLPDAPGPKRLAVVAYSMEDELVDVGEIDTLEAALRHGEASGKFSLAVARDLHGGHDDVHTDGHEIARVLTETVRQLDSRL</sequence>
<keyword evidence="1 3" id="KW-0378">Hydrolase</keyword>
<dbReference type="UniPathway" id="UPA00333">
    <property type="reaction ID" value="UER00454"/>
</dbReference>
<accession>S3CMY5</accession>
<dbReference type="OrthoDB" id="420264at2759"/>
<dbReference type="GO" id="GO:0004061">
    <property type="term" value="F:arylformamidase activity"/>
    <property type="evidence" value="ECO:0007669"/>
    <property type="project" value="UniProtKB-UniRule"/>
</dbReference>
<dbReference type="STRING" id="1262450.S3CMY5"/>
<dbReference type="SUPFAM" id="SSF53474">
    <property type="entry name" value="alpha/beta-Hydrolases"/>
    <property type="match status" value="1"/>
</dbReference>
<dbReference type="InterPro" id="IPR027519">
    <property type="entry name" value="KFase_ver/fungi-typ"/>
</dbReference>